<keyword evidence="7 15" id="KW-0436">Ligase</keyword>
<gene>
    <name evidence="15" type="primary">purM</name>
    <name evidence="18" type="ordered locus">ACIS_00357</name>
</gene>
<dbReference type="Gene3D" id="3.30.1330.10">
    <property type="entry name" value="PurM-like, N-terminal domain"/>
    <property type="match status" value="1"/>
</dbReference>
<dbReference type="NCBIfam" id="TIGR00878">
    <property type="entry name" value="purM"/>
    <property type="match status" value="1"/>
</dbReference>
<dbReference type="UniPathway" id="UPA00074">
    <property type="reaction ID" value="UER00129"/>
</dbReference>
<keyword evidence="9 15" id="KW-0658">Purine biosynthesis</keyword>
<proteinExistence type="inferred from homology"/>
<dbReference type="FunFam" id="3.90.650.10:FF:000011">
    <property type="entry name" value="Phosphoribosylformylglycinamidine cyclo-ligase"/>
    <property type="match status" value="1"/>
</dbReference>
<dbReference type="STRING" id="574556.ACIS_00357"/>
<dbReference type="PANTHER" id="PTHR10520">
    <property type="entry name" value="TRIFUNCTIONAL PURINE BIOSYNTHETIC PROTEIN ADENOSINE-3-RELATED"/>
    <property type="match status" value="1"/>
</dbReference>
<evidence type="ECO:0000256" key="10">
    <source>
        <dbReference type="ARBA" id="ARBA00022840"/>
    </source>
</evidence>
<evidence type="ECO:0000259" key="16">
    <source>
        <dbReference type="Pfam" id="PF00586"/>
    </source>
</evidence>
<evidence type="ECO:0000256" key="13">
    <source>
        <dbReference type="ARBA" id="ARBA00033093"/>
    </source>
</evidence>
<dbReference type="EC" id="6.3.3.1" evidence="4 15"/>
<feature type="domain" description="PurM-like N-terminal" evidence="16">
    <location>
        <begin position="77"/>
        <end position="182"/>
    </location>
</feature>
<dbReference type="FunFam" id="3.30.1330.10:FF:000001">
    <property type="entry name" value="Phosphoribosylformylglycinamidine cyclo-ligase"/>
    <property type="match status" value="1"/>
</dbReference>
<evidence type="ECO:0000256" key="8">
    <source>
        <dbReference type="ARBA" id="ARBA00022741"/>
    </source>
</evidence>
<dbReference type="GO" id="GO:0004641">
    <property type="term" value="F:phosphoribosylformylglycinamidine cyclo-ligase activity"/>
    <property type="evidence" value="ECO:0007669"/>
    <property type="project" value="UniProtKB-UniRule"/>
</dbReference>
<evidence type="ECO:0000313" key="18">
    <source>
        <dbReference type="EMBL" id="ACZ49003.1"/>
    </source>
</evidence>
<evidence type="ECO:0000256" key="2">
    <source>
        <dbReference type="ARBA" id="ARBA00004686"/>
    </source>
</evidence>
<accession>D1ATX5</accession>
<evidence type="ECO:0000256" key="5">
    <source>
        <dbReference type="ARBA" id="ARBA00020367"/>
    </source>
</evidence>
<evidence type="ECO:0000256" key="11">
    <source>
        <dbReference type="ARBA" id="ARBA00031908"/>
    </source>
</evidence>
<dbReference type="EMBL" id="CP001759">
    <property type="protein sequence ID" value="ACZ49003.1"/>
    <property type="molecule type" value="Genomic_DNA"/>
</dbReference>
<protein>
    <recommendedName>
        <fullName evidence="5 15">Phosphoribosylformylglycinamidine cyclo-ligase</fullName>
        <ecNumber evidence="4 15">6.3.3.1</ecNumber>
    </recommendedName>
    <alternativeName>
        <fullName evidence="12 15">AIR synthase</fullName>
    </alternativeName>
    <alternativeName>
        <fullName evidence="13 15">AIRS</fullName>
    </alternativeName>
    <alternativeName>
        <fullName evidence="11 15">Phosphoribosyl-aminoimidazole synthetase</fullName>
    </alternativeName>
</protein>
<evidence type="ECO:0000256" key="12">
    <source>
        <dbReference type="ARBA" id="ARBA00032931"/>
    </source>
</evidence>
<evidence type="ECO:0000256" key="6">
    <source>
        <dbReference type="ARBA" id="ARBA00022490"/>
    </source>
</evidence>
<dbReference type="GO" id="GO:0006189">
    <property type="term" value="P:'de novo' IMP biosynthetic process"/>
    <property type="evidence" value="ECO:0007669"/>
    <property type="project" value="UniProtKB-UniRule"/>
</dbReference>
<keyword evidence="6 15" id="KW-0963">Cytoplasm</keyword>
<evidence type="ECO:0000256" key="14">
    <source>
        <dbReference type="ARBA" id="ARBA00049057"/>
    </source>
</evidence>
<dbReference type="Pfam" id="PF00586">
    <property type="entry name" value="AIRS"/>
    <property type="match status" value="1"/>
</dbReference>
<keyword evidence="19" id="KW-1185">Reference proteome</keyword>
<evidence type="ECO:0000256" key="15">
    <source>
        <dbReference type="HAMAP-Rule" id="MF_00741"/>
    </source>
</evidence>
<dbReference type="AlphaFoldDB" id="D1ATX5"/>
<dbReference type="GO" id="GO:0005829">
    <property type="term" value="C:cytosol"/>
    <property type="evidence" value="ECO:0007669"/>
    <property type="project" value="TreeGrafter"/>
</dbReference>
<keyword evidence="8 15" id="KW-0547">Nucleotide-binding</keyword>
<dbReference type="InterPro" id="IPR036676">
    <property type="entry name" value="PurM-like_C_sf"/>
</dbReference>
<dbReference type="InterPro" id="IPR016188">
    <property type="entry name" value="PurM-like_N"/>
</dbReference>
<evidence type="ECO:0000256" key="7">
    <source>
        <dbReference type="ARBA" id="ARBA00022598"/>
    </source>
</evidence>
<dbReference type="HAMAP" id="MF_00741">
    <property type="entry name" value="AIRS"/>
    <property type="match status" value="1"/>
</dbReference>
<reference evidence="18 19" key="1">
    <citation type="journal article" date="2010" name="J. Bacteriol.">
        <title>Complete genome sequence of Anaplasma marginale subsp. centrale.</title>
        <authorList>
            <person name="Herndon D.R."/>
            <person name="Palmer G.H."/>
            <person name="Shkap V."/>
            <person name="Knowles D.P. Jr."/>
            <person name="Brayton K.A."/>
        </authorList>
    </citation>
    <scope>NUCLEOTIDE SEQUENCE [LARGE SCALE GENOMIC DNA]</scope>
    <source>
        <strain evidence="18 19">Israel</strain>
    </source>
</reference>
<sequence>MYRFVTSDANLSGWGIFGFMSRYSDSGVDIGLASRLVEAIKPLASSTANRGAISDIGGFGALYDPFLSNSKKYNSPVLVSSTDGVGTKLLVAQQAKNHKSIGIDLVAMCVNDILAQGATPLFFLDYFSTGSLDYDTTLEVISGIAEGCRRADTALVGGETAEMPGMYPAGCYDLAGFAVGIVEKSEILPRTDQVRTGDVIIGLASSGLHSNGFSLVRKVLQDRNIAYDSPYPLADGVTWAGILLEPTRIYVRPVLQVSQMIKAAAHITGGGLVHNIPRVLPESLAANIQLGTWKQHSIFSWLEREAQIPATEMSETFNCGIGMVLIASEDAAGRVLQVLGESGEDAYVIGSVVLRERHSVILS</sequence>
<dbReference type="Proteomes" id="UP000000630">
    <property type="component" value="Chromosome"/>
</dbReference>
<dbReference type="PANTHER" id="PTHR10520:SF12">
    <property type="entry name" value="TRIFUNCTIONAL PURINE BIOSYNTHETIC PROTEIN ADENOSINE-3"/>
    <property type="match status" value="1"/>
</dbReference>
<organism evidence="18 19">
    <name type="scientific">Anaplasma centrale (strain Israel)</name>
    <name type="common">Anaplasma marginale subsp. centrale (strain Israel)</name>
    <dbReference type="NCBI Taxonomy" id="574556"/>
    <lineage>
        <taxon>Bacteria</taxon>
        <taxon>Pseudomonadati</taxon>
        <taxon>Pseudomonadota</taxon>
        <taxon>Alphaproteobacteria</taxon>
        <taxon>Rickettsiales</taxon>
        <taxon>Anaplasmataceae</taxon>
        <taxon>Anaplasma</taxon>
    </lineage>
</organism>
<evidence type="ECO:0000259" key="17">
    <source>
        <dbReference type="Pfam" id="PF02769"/>
    </source>
</evidence>
<dbReference type="KEGG" id="acn:ACIS_00357"/>
<feature type="domain" description="PurM-like C-terminal" evidence="17">
    <location>
        <begin position="196"/>
        <end position="362"/>
    </location>
</feature>
<dbReference type="GO" id="GO:0005524">
    <property type="term" value="F:ATP binding"/>
    <property type="evidence" value="ECO:0007669"/>
    <property type="project" value="UniProtKB-KW"/>
</dbReference>
<name>D1ATX5_ANACI</name>
<dbReference type="SUPFAM" id="SSF55326">
    <property type="entry name" value="PurM N-terminal domain-like"/>
    <property type="match status" value="1"/>
</dbReference>
<comment type="subcellular location">
    <subcellularLocation>
        <location evidence="1 15">Cytoplasm</location>
    </subcellularLocation>
</comment>
<dbReference type="CDD" id="cd02196">
    <property type="entry name" value="PurM"/>
    <property type="match status" value="1"/>
</dbReference>
<dbReference type="InterPro" id="IPR004733">
    <property type="entry name" value="PurM_cligase"/>
</dbReference>
<evidence type="ECO:0000256" key="1">
    <source>
        <dbReference type="ARBA" id="ARBA00004496"/>
    </source>
</evidence>
<evidence type="ECO:0000313" key="19">
    <source>
        <dbReference type="Proteomes" id="UP000000630"/>
    </source>
</evidence>
<dbReference type="eggNOG" id="COG0150">
    <property type="taxonomic scope" value="Bacteria"/>
</dbReference>
<evidence type="ECO:0000256" key="9">
    <source>
        <dbReference type="ARBA" id="ARBA00022755"/>
    </source>
</evidence>
<keyword evidence="10 15" id="KW-0067">ATP-binding</keyword>
<dbReference type="Pfam" id="PF02769">
    <property type="entry name" value="AIRS_C"/>
    <property type="match status" value="1"/>
</dbReference>
<dbReference type="GO" id="GO:0004637">
    <property type="term" value="F:phosphoribosylamine-glycine ligase activity"/>
    <property type="evidence" value="ECO:0007669"/>
    <property type="project" value="TreeGrafter"/>
</dbReference>
<comment type="catalytic activity">
    <reaction evidence="14 15">
        <text>2-formamido-N(1)-(5-O-phospho-beta-D-ribosyl)acetamidine + ATP = 5-amino-1-(5-phospho-beta-D-ribosyl)imidazole + ADP + phosphate + H(+)</text>
        <dbReference type="Rhea" id="RHEA:23032"/>
        <dbReference type="ChEBI" id="CHEBI:15378"/>
        <dbReference type="ChEBI" id="CHEBI:30616"/>
        <dbReference type="ChEBI" id="CHEBI:43474"/>
        <dbReference type="ChEBI" id="CHEBI:137981"/>
        <dbReference type="ChEBI" id="CHEBI:147287"/>
        <dbReference type="ChEBI" id="CHEBI:456216"/>
        <dbReference type="EC" id="6.3.3.1"/>
    </reaction>
</comment>
<dbReference type="GO" id="GO:0046084">
    <property type="term" value="P:adenine biosynthetic process"/>
    <property type="evidence" value="ECO:0007669"/>
    <property type="project" value="TreeGrafter"/>
</dbReference>
<dbReference type="HOGENOM" id="CLU_047116_0_0_5"/>
<evidence type="ECO:0000256" key="4">
    <source>
        <dbReference type="ARBA" id="ARBA00013047"/>
    </source>
</evidence>
<comment type="pathway">
    <text evidence="2 15">Purine metabolism; IMP biosynthesis via de novo pathway; 5-amino-1-(5-phospho-D-ribosyl)imidazole from N(2)-formyl-N(1)-(5-phospho-D-ribosyl)glycinamide: step 2/2.</text>
</comment>
<dbReference type="Gene3D" id="3.90.650.10">
    <property type="entry name" value="PurM-like C-terminal domain"/>
    <property type="match status" value="1"/>
</dbReference>
<dbReference type="InterPro" id="IPR010918">
    <property type="entry name" value="PurM-like_C_dom"/>
</dbReference>
<comment type="similarity">
    <text evidence="3 15">Belongs to the AIR synthase family.</text>
</comment>
<dbReference type="SUPFAM" id="SSF56042">
    <property type="entry name" value="PurM C-terminal domain-like"/>
    <property type="match status" value="1"/>
</dbReference>
<evidence type="ECO:0000256" key="3">
    <source>
        <dbReference type="ARBA" id="ARBA00010280"/>
    </source>
</evidence>
<dbReference type="InterPro" id="IPR036921">
    <property type="entry name" value="PurM-like_N_sf"/>
</dbReference>